<dbReference type="EMBL" id="AP018515">
    <property type="protein sequence ID" value="BBC81019.1"/>
    <property type="molecule type" value="Genomic_DNA"/>
</dbReference>
<accession>A0A2Z5ZL08</accession>
<evidence type="ECO:0000313" key="1">
    <source>
        <dbReference type="EMBL" id="BBC81019.1"/>
    </source>
</evidence>
<protein>
    <submittedName>
        <fullName evidence="1">Uncharacterized protein</fullName>
    </submittedName>
</protein>
<gene>
    <name evidence="1" type="ORF">AcetOrient_orf04061</name>
</gene>
<evidence type="ECO:0000313" key="2">
    <source>
        <dbReference type="Proteomes" id="UP000270034"/>
    </source>
</evidence>
<proteinExistence type="predicted"/>
<organism evidence="1 2">
    <name type="scientific">Acetobacter orientalis</name>
    <dbReference type="NCBI Taxonomy" id="146474"/>
    <lineage>
        <taxon>Bacteria</taxon>
        <taxon>Pseudomonadati</taxon>
        <taxon>Pseudomonadota</taxon>
        <taxon>Alphaproteobacteria</taxon>
        <taxon>Acetobacterales</taxon>
        <taxon>Acetobacteraceae</taxon>
        <taxon>Acetobacter</taxon>
    </lineage>
</organism>
<dbReference type="AlphaFoldDB" id="A0A2Z5ZL08"/>
<dbReference type="KEGG" id="aot:AcetOri_orf04061"/>
<sequence length="39" mass="4473">MASVSYSGRIRLKKQITRHSLIPACRALAFTHHRPLSLR</sequence>
<reference evidence="1 2" key="1">
    <citation type="submission" date="2018-02" db="EMBL/GenBank/DDBJ databases">
        <title>Acetobacter orientalis genome.</title>
        <authorList>
            <person name="Nakashima N."/>
            <person name="Tamura T."/>
        </authorList>
    </citation>
    <scope>NUCLEOTIDE SEQUENCE [LARGE SCALE GENOMIC DNA]</scope>
    <source>
        <strain evidence="1 2">FAN1</strain>
    </source>
</reference>
<name>A0A2Z5ZL08_9PROT</name>
<dbReference type="Proteomes" id="UP000270034">
    <property type="component" value="Chromosome"/>
</dbReference>